<evidence type="ECO:0008006" key="3">
    <source>
        <dbReference type="Google" id="ProtNLM"/>
    </source>
</evidence>
<comment type="caution">
    <text evidence="1">The sequence shown here is derived from an EMBL/GenBank/DDBJ whole genome shotgun (WGS) entry which is preliminary data.</text>
</comment>
<sequence length="115" mass="13432">MDKTIQEWMEFDEANSKKKAKVLSTEHTQNHHSIWAPPPEGVIKINCDATLDNKRIRTGWKIVARNWKREIQASWDFTDTKYSEAELEEGLALRQAVDSAIQCGWKAVEFQKEWN</sequence>
<dbReference type="AlphaFoldDB" id="A0ABD2Y399"/>
<evidence type="ECO:0000313" key="1">
    <source>
        <dbReference type="EMBL" id="KAL3501973.1"/>
    </source>
</evidence>
<organism evidence="1 2">
    <name type="scientific">Cinchona calisaya</name>
    <dbReference type="NCBI Taxonomy" id="153742"/>
    <lineage>
        <taxon>Eukaryota</taxon>
        <taxon>Viridiplantae</taxon>
        <taxon>Streptophyta</taxon>
        <taxon>Embryophyta</taxon>
        <taxon>Tracheophyta</taxon>
        <taxon>Spermatophyta</taxon>
        <taxon>Magnoliopsida</taxon>
        <taxon>eudicotyledons</taxon>
        <taxon>Gunneridae</taxon>
        <taxon>Pentapetalae</taxon>
        <taxon>asterids</taxon>
        <taxon>lamiids</taxon>
        <taxon>Gentianales</taxon>
        <taxon>Rubiaceae</taxon>
        <taxon>Cinchonoideae</taxon>
        <taxon>Cinchoneae</taxon>
        <taxon>Cinchona</taxon>
    </lineage>
</organism>
<proteinExistence type="predicted"/>
<dbReference type="InterPro" id="IPR052929">
    <property type="entry name" value="RNase_H-like_EbsB-rel"/>
</dbReference>
<evidence type="ECO:0000313" key="2">
    <source>
        <dbReference type="Proteomes" id="UP001630127"/>
    </source>
</evidence>
<name>A0ABD2Y399_9GENT</name>
<dbReference type="PANTHER" id="PTHR47074">
    <property type="entry name" value="BNAC02G40300D PROTEIN"/>
    <property type="match status" value="1"/>
</dbReference>
<protein>
    <recommendedName>
        <fullName evidence="3">RNase H type-1 domain-containing protein</fullName>
    </recommendedName>
</protein>
<dbReference type="Proteomes" id="UP001630127">
    <property type="component" value="Unassembled WGS sequence"/>
</dbReference>
<reference evidence="1 2" key="1">
    <citation type="submission" date="2024-11" db="EMBL/GenBank/DDBJ databases">
        <title>A near-complete genome assembly of Cinchona calisaya.</title>
        <authorList>
            <person name="Lian D.C."/>
            <person name="Zhao X.W."/>
            <person name="Wei L."/>
        </authorList>
    </citation>
    <scope>NUCLEOTIDE SEQUENCE [LARGE SCALE GENOMIC DNA]</scope>
    <source>
        <tissue evidence="1">Nenye</tissue>
    </source>
</reference>
<accession>A0ABD2Y399</accession>
<dbReference type="PANTHER" id="PTHR47074:SF61">
    <property type="entry name" value="RNASE H TYPE-1 DOMAIN-CONTAINING PROTEIN"/>
    <property type="match status" value="1"/>
</dbReference>
<dbReference type="EMBL" id="JBJUIK010000015">
    <property type="protein sequence ID" value="KAL3501973.1"/>
    <property type="molecule type" value="Genomic_DNA"/>
</dbReference>
<gene>
    <name evidence="1" type="ORF">ACH5RR_036422</name>
</gene>
<keyword evidence="2" id="KW-1185">Reference proteome</keyword>